<dbReference type="Gene3D" id="3.40.50.1110">
    <property type="entry name" value="SGNH hydrolase"/>
    <property type="match status" value="1"/>
</dbReference>
<feature type="signal peptide" evidence="1">
    <location>
        <begin position="1"/>
        <end position="19"/>
    </location>
</feature>
<dbReference type="STRING" id="48467.SAMN02745166_00565"/>
<dbReference type="Pfam" id="PF13472">
    <property type="entry name" value="Lipase_GDSL_2"/>
    <property type="match status" value="1"/>
</dbReference>
<sequence length="330" mass="36496">MNRTAFFALALTCSLSGVAAIAQETAAPSPAPVSASVPPQKKTFEFKEGDRLVLLGNTVIEREQHYATFEPRLALALGETKVTVRNLAWSGDTVYGHARSYFGPPEEGLERLSKHLELLKPTVVLLCYGSEMAFEGLQDLPRFLTGYRNLISLIRKQSPGVRVIIASPPPLENLAPPMPDQTDANKDLSSFRDALRKFAGSQNAFFVDWFELMGGIPKPGQTAKPLTENGVHYTRAGYEKLSAKLVEGLGLKTPAIASAELAPLQREVLKKDELFFNRWRPQNETYLFGFRKHEQGQNAKEIPMFDPLIDQADAKIQEIKAGLLASKKTL</sequence>
<dbReference type="EMBL" id="FUYE01000002">
    <property type="protein sequence ID" value="SKA79958.1"/>
    <property type="molecule type" value="Genomic_DNA"/>
</dbReference>
<dbReference type="OrthoDB" id="181305at2"/>
<dbReference type="InterPro" id="IPR051532">
    <property type="entry name" value="Ester_Hydrolysis_Enzymes"/>
</dbReference>
<dbReference type="Proteomes" id="UP000190774">
    <property type="component" value="Unassembled WGS sequence"/>
</dbReference>
<dbReference type="AlphaFoldDB" id="A0A1T4WSZ2"/>
<dbReference type="InterPro" id="IPR013830">
    <property type="entry name" value="SGNH_hydro"/>
</dbReference>
<proteinExistence type="predicted"/>
<feature type="domain" description="SGNH hydrolase-type esterase" evidence="2">
    <location>
        <begin position="64"/>
        <end position="239"/>
    </location>
</feature>
<dbReference type="PANTHER" id="PTHR30383">
    <property type="entry name" value="THIOESTERASE 1/PROTEASE 1/LYSOPHOSPHOLIPASE L1"/>
    <property type="match status" value="1"/>
</dbReference>
<dbReference type="SUPFAM" id="SSF52266">
    <property type="entry name" value="SGNH hydrolase"/>
    <property type="match status" value="1"/>
</dbReference>
<dbReference type="RefSeq" id="WP_078811797.1">
    <property type="nucleotide sequence ID" value="NZ_FUYE01000002.1"/>
</dbReference>
<evidence type="ECO:0000259" key="2">
    <source>
        <dbReference type="Pfam" id="PF13472"/>
    </source>
</evidence>
<organism evidence="3 4">
    <name type="scientific">Prosthecobacter debontii</name>
    <dbReference type="NCBI Taxonomy" id="48467"/>
    <lineage>
        <taxon>Bacteria</taxon>
        <taxon>Pseudomonadati</taxon>
        <taxon>Verrucomicrobiota</taxon>
        <taxon>Verrucomicrobiia</taxon>
        <taxon>Verrucomicrobiales</taxon>
        <taxon>Verrucomicrobiaceae</taxon>
        <taxon>Prosthecobacter</taxon>
    </lineage>
</organism>
<evidence type="ECO:0000313" key="4">
    <source>
        <dbReference type="Proteomes" id="UP000190774"/>
    </source>
</evidence>
<dbReference type="GO" id="GO:0004622">
    <property type="term" value="F:phosphatidylcholine lysophospholipase activity"/>
    <property type="evidence" value="ECO:0007669"/>
    <property type="project" value="TreeGrafter"/>
</dbReference>
<keyword evidence="1" id="KW-0732">Signal</keyword>
<reference evidence="4" key="1">
    <citation type="submission" date="2017-02" db="EMBL/GenBank/DDBJ databases">
        <authorList>
            <person name="Varghese N."/>
            <person name="Submissions S."/>
        </authorList>
    </citation>
    <scope>NUCLEOTIDE SEQUENCE [LARGE SCALE GENOMIC DNA]</scope>
    <source>
        <strain evidence="4">ATCC 700200</strain>
    </source>
</reference>
<evidence type="ECO:0000313" key="3">
    <source>
        <dbReference type="EMBL" id="SKA79958.1"/>
    </source>
</evidence>
<dbReference type="PANTHER" id="PTHR30383:SF5">
    <property type="entry name" value="SGNH HYDROLASE-TYPE ESTERASE DOMAIN-CONTAINING PROTEIN"/>
    <property type="match status" value="1"/>
</dbReference>
<dbReference type="CDD" id="cd01834">
    <property type="entry name" value="SGNH_hydrolase_like_2"/>
    <property type="match status" value="1"/>
</dbReference>
<keyword evidence="4" id="KW-1185">Reference proteome</keyword>
<protein>
    <submittedName>
        <fullName evidence="3">Lysophospholipase L1</fullName>
    </submittedName>
</protein>
<evidence type="ECO:0000256" key="1">
    <source>
        <dbReference type="SAM" id="SignalP"/>
    </source>
</evidence>
<dbReference type="InterPro" id="IPR036514">
    <property type="entry name" value="SGNH_hydro_sf"/>
</dbReference>
<accession>A0A1T4WSZ2</accession>
<feature type="chain" id="PRO_5010575680" evidence="1">
    <location>
        <begin position="20"/>
        <end position="330"/>
    </location>
</feature>
<name>A0A1T4WSZ2_9BACT</name>
<gene>
    <name evidence="3" type="ORF">SAMN02745166_00565</name>
</gene>